<reference evidence="1" key="1">
    <citation type="submission" date="2018-02" db="EMBL/GenBank/DDBJ databases">
        <title>Rhizophora mucronata_Transcriptome.</title>
        <authorList>
            <person name="Meera S.P."/>
            <person name="Sreeshan A."/>
            <person name="Augustine A."/>
        </authorList>
    </citation>
    <scope>NUCLEOTIDE SEQUENCE</scope>
    <source>
        <tissue evidence="1">Leaf</tissue>
    </source>
</reference>
<dbReference type="AlphaFoldDB" id="A0A2P2JTC7"/>
<evidence type="ECO:0000313" key="1">
    <source>
        <dbReference type="EMBL" id="MBW96737.1"/>
    </source>
</evidence>
<accession>A0A2P2JTC7</accession>
<protein>
    <submittedName>
        <fullName evidence="1">Uncharacterized protein</fullName>
    </submittedName>
</protein>
<name>A0A2P2JTC7_RHIMU</name>
<sequence>MGFERTCFGVLRDLVLLLESRSARMGFWRCSCLCYLSDCGAFSPDRTLSLSRF</sequence>
<organism evidence="1">
    <name type="scientific">Rhizophora mucronata</name>
    <name type="common">Asiatic mangrove</name>
    <dbReference type="NCBI Taxonomy" id="61149"/>
    <lineage>
        <taxon>Eukaryota</taxon>
        <taxon>Viridiplantae</taxon>
        <taxon>Streptophyta</taxon>
        <taxon>Embryophyta</taxon>
        <taxon>Tracheophyta</taxon>
        <taxon>Spermatophyta</taxon>
        <taxon>Magnoliopsida</taxon>
        <taxon>eudicotyledons</taxon>
        <taxon>Gunneridae</taxon>
        <taxon>Pentapetalae</taxon>
        <taxon>rosids</taxon>
        <taxon>fabids</taxon>
        <taxon>Malpighiales</taxon>
        <taxon>Rhizophoraceae</taxon>
        <taxon>Rhizophora</taxon>
    </lineage>
</organism>
<dbReference type="EMBL" id="GGEC01016254">
    <property type="protein sequence ID" value="MBW96737.1"/>
    <property type="molecule type" value="Transcribed_RNA"/>
</dbReference>
<proteinExistence type="predicted"/>